<proteinExistence type="predicted"/>
<dbReference type="Gene3D" id="3.10.350.10">
    <property type="entry name" value="LysM domain"/>
    <property type="match status" value="1"/>
</dbReference>
<dbReference type="InterPro" id="IPR002508">
    <property type="entry name" value="MurNAc-LAA_cat"/>
</dbReference>
<keyword evidence="3" id="KW-0378">Hydrolase</keyword>
<dbReference type="EC" id="3.5.1.28" evidence="2"/>
<evidence type="ECO:0000259" key="4">
    <source>
        <dbReference type="PROSITE" id="PS51782"/>
    </source>
</evidence>
<organism evidence="5 6">
    <name type="scientific">Sulfurivirga caldicuralii</name>
    <dbReference type="NCBI Taxonomy" id="364032"/>
    <lineage>
        <taxon>Bacteria</taxon>
        <taxon>Pseudomonadati</taxon>
        <taxon>Pseudomonadota</taxon>
        <taxon>Gammaproteobacteria</taxon>
        <taxon>Thiotrichales</taxon>
        <taxon>Piscirickettsiaceae</taxon>
        <taxon>Sulfurivirga</taxon>
    </lineage>
</organism>
<dbReference type="Pfam" id="PF01476">
    <property type="entry name" value="LysM"/>
    <property type="match status" value="1"/>
</dbReference>
<dbReference type="Gene3D" id="2.60.40.3500">
    <property type="match status" value="1"/>
</dbReference>
<dbReference type="SMART" id="SM00646">
    <property type="entry name" value="Ami_3"/>
    <property type="match status" value="1"/>
</dbReference>
<sequence length="523" mass="59167">MKGEKTIYAVIWRVWLILALTLWVTQSHARLIDVRTGHSAEATRVVLDLSERTDFQVFPLYKPNRVVVRLKNAGRHLPFTRQILKDKRIKRIRIGRNKRDLIVVFDLKGDKRFKYFALGPKGRGVAQRLVVDIVEPAAVARKTSARAPARKLAKRTSLKPVVKRVASHKPAKTVSRADKKTPLVRKPVKKTKTVAHNAKKYTVNKKQPARLTAEQKQLQEEILKYTRRPLDDRKVIVAIDAGHGGKDTGAIGVGGVKEKDLTLALARQLKREIDKLPNMRAVLIRDGDYFISLNERPRIAKEKNADLFISLHADAFPDDRSVRGGSIYVLNERGATTALNRALERSENGSLFVHAQQSPKKVAYILGDLTRKANLQASRGLAKTILKQLARKVRMHKLSVQSANFAVLRQLDMPSILVETAFISNPHDVANLRSRRFQQRFAAALAQGIAIYARNRADQPHWGETLFVKYRVRSGDTLSEIAQRFGTDVRTLKRLNRIKRADRLYAGMRLRVPLKDKVVAALN</sequence>
<dbReference type="Pfam" id="PF01520">
    <property type="entry name" value="Amidase_3"/>
    <property type="match status" value="1"/>
</dbReference>
<evidence type="ECO:0000313" key="5">
    <source>
        <dbReference type="EMBL" id="SIN89658.1"/>
    </source>
</evidence>
<comment type="catalytic activity">
    <reaction evidence="1">
        <text>Hydrolyzes the link between N-acetylmuramoyl residues and L-amino acid residues in certain cell-wall glycopeptides.</text>
        <dbReference type="EC" id="3.5.1.28"/>
    </reaction>
</comment>
<evidence type="ECO:0000256" key="1">
    <source>
        <dbReference type="ARBA" id="ARBA00001561"/>
    </source>
</evidence>
<dbReference type="InterPro" id="IPR021731">
    <property type="entry name" value="AMIN_dom"/>
</dbReference>
<dbReference type="Gene3D" id="3.40.630.40">
    <property type="entry name" value="Zn-dependent exopeptidases"/>
    <property type="match status" value="1"/>
</dbReference>
<dbReference type="PROSITE" id="PS51782">
    <property type="entry name" value="LYSM"/>
    <property type="match status" value="1"/>
</dbReference>
<feature type="domain" description="LysM" evidence="4">
    <location>
        <begin position="468"/>
        <end position="512"/>
    </location>
</feature>
<dbReference type="InterPro" id="IPR050695">
    <property type="entry name" value="N-acetylmuramoyl_amidase_3"/>
</dbReference>
<dbReference type="CDD" id="cd00118">
    <property type="entry name" value="LysM"/>
    <property type="match status" value="1"/>
</dbReference>
<dbReference type="AlphaFoldDB" id="A0A1N6F2Z3"/>
<evidence type="ECO:0000256" key="2">
    <source>
        <dbReference type="ARBA" id="ARBA00011901"/>
    </source>
</evidence>
<dbReference type="PANTHER" id="PTHR30404">
    <property type="entry name" value="N-ACETYLMURAMOYL-L-ALANINE AMIDASE"/>
    <property type="match status" value="1"/>
</dbReference>
<dbReference type="Proteomes" id="UP000198461">
    <property type="component" value="Unassembled WGS sequence"/>
</dbReference>
<accession>A0A1N6F2Z3</accession>
<dbReference type="GO" id="GO:0009253">
    <property type="term" value="P:peptidoglycan catabolic process"/>
    <property type="evidence" value="ECO:0007669"/>
    <property type="project" value="InterPro"/>
</dbReference>
<dbReference type="Pfam" id="PF11741">
    <property type="entry name" value="AMIN"/>
    <property type="match status" value="1"/>
</dbReference>
<dbReference type="GO" id="GO:0008745">
    <property type="term" value="F:N-acetylmuramoyl-L-alanine amidase activity"/>
    <property type="evidence" value="ECO:0007669"/>
    <property type="project" value="UniProtKB-EC"/>
</dbReference>
<dbReference type="SUPFAM" id="SSF54106">
    <property type="entry name" value="LysM domain"/>
    <property type="match status" value="1"/>
</dbReference>
<dbReference type="PANTHER" id="PTHR30404:SF0">
    <property type="entry name" value="N-ACETYLMURAMOYL-L-ALANINE AMIDASE AMIC"/>
    <property type="match status" value="1"/>
</dbReference>
<dbReference type="RefSeq" id="WP_074201183.1">
    <property type="nucleotide sequence ID" value="NZ_FSRE01000002.1"/>
</dbReference>
<dbReference type="CDD" id="cd02696">
    <property type="entry name" value="MurNAc-LAA"/>
    <property type="match status" value="1"/>
</dbReference>
<dbReference type="GO" id="GO:0030288">
    <property type="term" value="C:outer membrane-bounded periplasmic space"/>
    <property type="evidence" value="ECO:0007669"/>
    <property type="project" value="TreeGrafter"/>
</dbReference>
<dbReference type="STRING" id="364032.SAMN05443662_0894"/>
<protein>
    <recommendedName>
        <fullName evidence="2">N-acetylmuramoyl-L-alanine amidase</fullName>
        <ecNumber evidence="2">3.5.1.28</ecNumber>
    </recommendedName>
</protein>
<evidence type="ECO:0000256" key="3">
    <source>
        <dbReference type="ARBA" id="ARBA00022801"/>
    </source>
</evidence>
<dbReference type="EMBL" id="FSRE01000002">
    <property type="protein sequence ID" value="SIN89658.1"/>
    <property type="molecule type" value="Genomic_DNA"/>
</dbReference>
<dbReference type="SMART" id="SM00257">
    <property type="entry name" value="LysM"/>
    <property type="match status" value="1"/>
</dbReference>
<evidence type="ECO:0000313" key="6">
    <source>
        <dbReference type="Proteomes" id="UP000198461"/>
    </source>
</evidence>
<keyword evidence="6" id="KW-1185">Reference proteome</keyword>
<dbReference type="OrthoDB" id="9806267at2"/>
<reference evidence="5 6" key="1">
    <citation type="submission" date="2016-11" db="EMBL/GenBank/DDBJ databases">
        <authorList>
            <person name="Jaros S."/>
            <person name="Januszkiewicz K."/>
            <person name="Wedrychowicz H."/>
        </authorList>
    </citation>
    <scope>NUCLEOTIDE SEQUENCE [LARGE SCALE GENOMIC DNA]</scope>
    <source>
        <strain evidence="5 6">DSM 17737</strain>
    </source>
</reference>
<dbReference type="SUPFAM" id="SSF53187">
    <property type="entry name" value="Zn-dependent exopeptidases"/>
    <property type="match status" value="1"/>
</dbReference>
<dbReference type="InterPro" id="IPR036779">
    <property type="entry name" value="LysM_dom_sf"/>
</dbReference>
<gene>
    <name evidence="5" type="ORF">SAMN05443662_0894</name>
</gene>
<name>A0A1N6F2Z3_9GAMM</name>
<dbReference type="InterPro" id="IPR018392">
    <property type="entry name" value="LysM"/>
</dbReference>